<accession>A0A5A7SAP6</accession>
<comment type="caution">
    <text evidence="8">The sequence shown here is derived from an EMBL/GenBank/DDBJ whole genome shotgun (WGS) entry which is preliminary data.</text>
</comment>
<keyword evidence="4 7" id="KW-1133">Transmembrane helix</keyword>
<dbReference type="Proteomes" id="UP000322244">
    <property type="component" value="Unassembled WGS sequence"/>
</dbReference>
<organism evidence="8 9">
    <name type="scientific">Antrihabitans cavernicola</name>
    <dbReference type="NCBI Taxonomy" id="2495913"/>
    <lineage>
        <taxon>Bacteria</taxon>
        <taxon>Bacillati</taxon>
        <taxon>Actinomycetota</taxon>
        <taxon>Actinomycetes</taxon>
        <taxon>Mycobacteriales</taxon>
        <taxon>Nocardiaceae</taxon>
        <taxon>Antrihabitans</taxon>
    </lineage>
</organism>
<feature type="transmembrane region" description="Helical" evidence="7">
    <location>
        <begin position="164"/>
        <end position="182"/>
    </location>
</feature>
<evidence type="ECO:0000256" key="5">
    <source>
        <dbReference type="ARBA" id="ARBA00023136"/>
    </source>
</evidence>
<evidence type="ECO:0000256" key="2">
    <source>
        <dbReference type="ARBA" id="ARBA00022475"/>
    </source>
</evidence>
<evidence type="ECO:0000313" key="8">
    <source>
        <dbReference type="EMBL" id="KAA0023220.1"/>
    </source>
</evidence>
<keyword evidence="5 7" id="KW-0472">Membrane</keyword>
<dbReference type="InterPro" id="IPR019108">
    <property type="entry name" value="Caa3_assmbl_CtaG-rel"/>
</dbReference>
<gene>
    <name evidence="8" type="ORF">FOY51_07235</name>
</gene>
<sequence length="318" mass="35399">MTQLPALTFETAFTSWRWDWSTAVIVLALGIGYWRCNARAARRGEAVDGVRTACFLGLGLFVWILATMSFVGVYADILFWVRALQVLLLLFVVPFGFALGKPVTVLRNAGSPRLRDGVDRVIGSKAARIATYPVTTSIAMLATPWLLYLTRWYPAALEHEGIDIVTRIVLVAVGFGYFYSRLQADPVPRRFPQLISLVITIAETIGDGLLGVVIWLGPPIAAEYYAHIGRTWGPTSTTDQTIGAGVLWVLGDVLGLPFLLILMRTFSADERKKTAQIDSELDAEEEVAAPRESENVDSGPARLWWEDDPQLQERFRRR</sequence>
<keyword evidence="2" id="KW-1003">Cell membrane</keyword>
<feature type="transmembrane region" description="Helical" evidence="7">
    <location>
        <begin position="129"/>
        <end position="149"/>
    </location>
</feature>
<dbReference type="AlphaFoldDB" id="A0A5A7SAP6"/>
<name>A0A5A7SAP6_9NOCA</name>
<evidence type="ECO:0000313" key="9">
    <source>
        <dbReference type="Proteomes" id="UP000322244"/>
    </source>
</evidence>
<feature type="transmembrane region" description="Helical" evidence="7">
    <location>
        <begin position="242"/>
        <end position="263"/>
    </location>
</feature>
<dbReference type="OrthoDB" id="4528950at2"/>
<feature type="transmembrane region" description="Helical" evidence="7">
    <location>
        <begin position="50"/>
        <end position="71"/>
    </location>
</feature>
<feature type="transmembrane region" description="Helical" evidence="7">
    <location>
        <begin position="194"/>
        <end position="216"/>
    </location>
</feature>
<protein>
    <submittedName>
        <fullName evidence="8">Cytochrome c oxidase assembly protein</fullName>
    </submittedName>
</protein>
<keyword evidence="9" id="KW-1185">Reference proteome</keyword>
<keyword evidence="3 7" id="KW-0812">Transmembrane</keyword>
<evidence type="ECO:0000256" key="1">
    <source>
        <dbReference type="ARBA" id="ARBA00004651"/>
    </source>
</evidence>
<dbReference type="EMBL" id="VLNY01000003">
    <property type="protein sequence ID" value="KAA0023220.1"/>
    <property type="molecule type" value="Genomic_DNA"/>
</dbReference>
<evidence type="ECO:0000256" key="6">
    <source>
        <dbReference type="SAM" id="MobiDB-lite"/>
    </source>
</evidence>
<dbReference type="Pfam" id="PF09678">
    <property type="entry name" value="Caa3_CtaG"/>
    <property type="match status" value="1"/>
</dbReference>
<feature type="transmembrane region" description="Helical" evidence="7">
    <location>
        <begin position="77"/>
        <end position="99"/>
    </location>
</feature>
<dbReference type="RefSeq" id="WP_149429564.1">
    <property type="nucleotide sequence ID" value="NZ_VLNY01000003.1"/>
</dbReference>
<feature type="region of interest" description="Disordered" evidence="6">
    <location>
        <begin position="277"/>
        <end position="302"/>
    </location>
</feature>
<evidence type="ECO:0000256" key="4">
    <source>
        <dbReference type="ARBA" id="ARBA00022989"/>
    </source>
</evidence>
<dbReference type="GO" id="GO:0005886">
    <property type="term" value="C:plasma membrane"/>
    <property type="evidence" value="ECO:0007669"/>
    <property type="project" value="UniProtKB-SubCell"/>
</dbReference>
<comment type="subcellular location">
    <subcellularLocation>
        <location evidence="1">Cell membrane</location>
        <topology evidence="1">Multi-pass membrane protein</topology>
    </subcellularLocation>
</comment>
<evidence type="ECO:0000256" key="3">
    <source>
        <dbReference type="ARBA" id="ARBA00022692"/>
    </source>
</evidence>
<proteinExistence type="predicted"/>
<reference evidence="8 9" key="1">
    <citation type="submission" date="2019-07" db="EMBL/GenBank/DDBJ databases">
        <title>Rhodococcus cavernicolus sp. nov., isolated from a cave.</title>
        <authorList>
            <person name="Lee S.D."/>
        </authorList>
    </citation>
    <scope>NUCLEOTIDE SEQUENCE [LARGE SCALE GENOMIC DNA]</scope>
    <source>
        <strain evidence="8 9">C1-24</strain>
    </source>
</reference>
<evidence type="ECO:0000256" key="7">
    <source>
        <dbReference type="SAM" id="Phobius"/>
    </source>
</evidence>
<feature type="transmembrane region" description="Helical" evidence="7">
    <location>
        <begin position="20"/>
        <end position="38"/>
    </location>
</feature>